<comment type="caution">
    <text evidence="4">The sequence shown here is derived from an EMBL/GenBank/DDBJ whole genome shotgun (WGS) entry which is preliminary data.</text>
</comment>
<dbReference type="GO" id="GO:0008933">
    <property type="term" value="F:peptidoglycan lytic transglycosylase activity"/>
    <property type="evidence" value="ECO:0007669"/>
    <property type="project" value="TreeGrafter"/>
</dbReference>
<gene>
    <name evidence="4" type="ORF">BJZ21_003575</name>
</gene>
<name>A0A7Y9JC44_9ACTN</name>
<dbReference type="CDD" id="cd13399">
    <property type="entry name" value="Slt35-like"/>
    <property type="match status" value="1"/>
</dbReference>
<organism evidence="4 5">
    <name type="scientific">Nocardioides panaciterrulae</name>
    <dbReference type="NCBI Taxonomy" id="661492"/>
    <lineage>
        <taxon>Bacteria</taxon>
        <taxon>Bacillati</taxon>
        <taxon>Actinomycetota</taxon>
        <taxon>Actinomycetes</taxon>
        <taxon>Propionibacteriales</taxon>
        <taxon>Nocardioidaceae</taxon>
        <taxon>Nocardioides</taxon>
    </lineage>
</organism>
<dbReference type="AlphaFoldDB" id="A0A7Y9JC44"/>
<evidence type="ECO:0000313" key="5">
    <source>
        <dbReference type="Proteomes" id="UP000535511"/>
    </source>
</evidence>
<feature type="signal peptide" evidence="2">
    <location>
        <begin position="1"/>
        <end position="29"/>
    </location>
</feature>
<dbReference type="Pfam" id="PF13406">
    <property type="entry name" value="SLT_2"/>
    <property type="match status" value="1"/>
</dbReference>
<dbReference type="PANTHER" id="PTHR30163:SF8">
    <property type="entry name" value="LYTIC MUREIN TRANSGLYCOSYLASE"/>
    <property type="match status" value="1"/>
</dbReference>
<dbReference type="SUPFAM" id="SSF53955">
    <property type="entry name" value="Lysozyme-like"/>
    <property type="match status" value="1"/>
</dbReference>
<keyword evidence="2" id="KW-0732">Signal</keyword>
<proteinExistence type="predicted"/>
<feature type="domain" description="Transglycosylase SLT" evidence="3">
    <location>
        <begin position="171"/>
        <end position="219"/>
    </location>
</feature>
<dbReference type="EMBL" id="JACCBG010000001">
    <property type="protein sequence ID" value="NYD43492.1"/>
    <property type="molecule type" value="Genomic_DNA"/>
</dbReference>
<feature type="chain" id="PRO_5038932607" evidence="2">
    <location>
        <begin position="30"/>
        <end position="399"/>
    </location>
</feature>
<dbReference type="Proteomes" id="UP000535511">
    <property type="component" value="Unassembled WGS sequence"/>
</dbReference>
<dbReference type="RefSeq" id="WP_179665018.1">
    <property type="nucleotide sequence ID" value="NZ_JACCBG010000001.1"/>
</dbReference>
<feature type="compositionally biased region" description="Gly residues" evidence="1">
    <location>
        <begin position="327"/>
        <end position="343"/>
    </location>
</feature>
<accession>A0A7Y9JC44</accession>
<dbReference type="InterPro" id="IPR043426">
    <property type="entry name" value="MltB-like"/>
</dbReference>
<dbReference type="PANTHER" id="PTHR30163">
    <property type="entry name" value="MEMBRANE-BOUND LYTIC MUREIN TRANSGLYCOSYLASE B"/>
    <property type="match status" value="1"/>
</dbReference>
<evidence type="ECO:0000256" key="1">
    <source>
        <dbReference type="SAM" id="MobiDB-lite"/>
    </source>
</evidence>
<evidence type="ECO:0000313" key="4">
    <source>
        <dbReference type="EMBL" id="NYD43492.1"/>
    </source>
</evidence>
<feature type="region of interest" description="Disordered" evidence="1">
    <location>
        <begin position="267"/>
        <end position="362"/>
    </location>
</feature>
<protein>
    <submittedName>
        <fullName evidence="4">Membrane-bound lytic murein transglycosylase B</fullName>
    </submittedName>
</protein>
<keyword evidence="5" id="KW-1185">Reference proteome</keyword>
<dbReference type="InterPro" id="IPR023346">
    <property type="entry name" value="Lysozyme-like_dom_sf"/>
</dbReference>
<sequence>MSTPRFGRIQRTMALVPLALLSAAWTASVAGVGGPTVAAADSTTTTPLPDGTTVPTEAIRAPASVSEPGRVAPGIAGTKHHAVSSAATSGIPSAALSAYQRAETVINAADKGCHLPWQLVAAIGRVESDHGRVNGNHLDADGIAEPGIFGIALDGTHHTQRVRDTDAGQYDADAKWDRAVGPMQFIPSTWSVVGVDADGDAQRNPQDINDAALATAVYLCSGNDDLSTPQGQRSAVYRYNHSRSYVDLVLAIMKAYLAGDFTSVPSSTTSGGYFTPDTSTPAAPPKAHHHPHVQVHHSAPSGTGGDQQNVAPAPTSAPPTTAPATPAGGGGTGGGGDGGGGGVHLPKNPLPSLPSPTGSPVDDLLTEAEAVVQCTTEGYVDNPLSNDDAFDKCVYDYTH</sequence>
<feature type="compositionally biased region" description="Polar residues" evidence="1">
    <location>
        <begin position="267"/>
        <end position="280"/>
    </location>
</feature>
<dbReference type="Gene3D" id="1.10.530.10">
    <property type="match status" value="1"/>
</dbReference>
<dbReference type="InterPro" id="IPR031304">
    <property type="entry name" value="SLT_2"/>
</dbReference>
<evidence type="ECO:0000256" key="2">
    <source>
        <dbReference type="SAM" id="SignalP"/>
    </source>
</evidence>
<reference evidence="4 5" key="1">
    <citation type="submission" date="2020-07" db="EMBL/GenBank/DDBJ databases">
        <title>Sequencing the genomes of 1000 actinobacteria strains.</title>
        <authorList>
            <person name="Klenk H.-P."/>
        </authorList>
    </citation>
    <scope>NUCLEOTIDE SEQUENCE [LARGE SCALE GENOMIC DNA]</scope>
    <source>
        <strain evidence="4 5">DSM 21350</strain>
    </source>
</reference>
<dbReference type="GO" id="GO:0009253">
    <property type="term" value="P:peptidoglycan catabolic process"/>
    <property type="evidence" value="ECO:0007669"/>
    <property type="project" value="TreeGrafter"/>
</dbReference>
<evidence type="ECO:0000259" key="3">
    <source>
        <dbReference type="Pfam" id="PF13406"/>
    </source>
</evidence>
<feature type="compositionally biased region" description="Basic residues" evidence="1">
    <location>
        <begin position="286"/>
        <end position="295"/>
    </location>
</feature>